<dbReference type="OrthoDB" id="10279447at2759"/>
<reference evidence="2" key="1">
    <citation type="submission" date="2015-06" db="EMBL/GenBank/DDBJ databases">
        <title>Expansion of signal transduction pathways in fungi by whole-genome duplication.</title>
        <authorList>
            <consortium name="DOE Joint Genome Institute"/>
            <person name="Corrochano L.M."/>
            <person name="Kuo A."/>
            <person name="Marcet-Houben M."/>
            <person name="Polaino S."/>
            <person name="Salamov A."/>
            <person name="Villalobos J.M."/>
            <person name="Alvarez M.I."/>
            <person name="Avalos J."/>
            <person name="Benito E.P."/>
            <person name="Benoit I."/>
            <person name="Burger G."/>
            <person name="Camino L.P."/>
            <person name="Canovas D."/>
            <person name="Cerda-Olmedo E."/>
            <person name="Cheng J.-F."/>
            <person name="Dominguez A."/>
            <person name="Elias M."/>
            <person name="Eslava A.P."/>
            <person name="Glaser F."/>
            <person name="Grimwood J."/>
            <person name="Gutierrez G."/>
            <person name="Heitman J."/>
            <person name="Henrissat B."/>
            <person name="Iturriaga E.A."/>
            <person name="Lang B.F."/>
            <person name="Lavin J.L."/>
            <person name="Lee S."/>
            <person name="Li W."/>
            <person name="Lindquist E."/>
            <person name="Lopez-Garcia S."/>
            <person name="Luque E.M."/>
            <person name="Marcos A.T."/>
            <person name="Martin J."/>
            <person name="McCluskey K."/>
            <person name="Medina H.R."/>
            <person name="Miralles-Duran A."/>
            <person name="Miyazaki A."/>
            <person name="Munoz-Torres E."/>
            <person name="Oguiza J.A."/>
            <person name="Ohm R."/>
            <person name="Olmedo M."/>
            <person name="Orejas M."/>
            <person name="Ortiz-Castellanos L."/>
            <person name="Pisabarro A.G."/>
            <person name="Rodriguez-Romero J."/>
            <person name="Ruiz-Herrera J."/>
            <person name="Ruiz-Vazquez R."/>
            <person name="Sanz C."/>
            <person name="Schackwitz W."/>
            <person name="Schmutz J."/>
            <person name="Shahriari M."/>
            <person name="Shelest E."/>
            <person name="Silva-Franco F."/>
            <person name="Soanes D."/>
            <person name="Syed K."/>
            <person name="Tagua V.G."/>
            <person name="Talbot N.J."/>
            <person name="Thon M."/>
            <person name="De vries R.P."/>
            <person name="Wiebenga A."/>
            <person name="Yadav J.S."/>
            <person name="Braun E.L."/>
            <person name="Baker S."/>
            <person name="Garre V."/>
            <person name="Horwitz B."/>
            <person name="Torres-Martinez S."/>
            <person name="Idnurm A."/>
            <person name="Herrera-Estrella A."/>
            <person name="Gabaldon T."/>
            <person name="Grigoriev I.V."/>
        </authorList>
    </citation>
    <scope>NUCLEOTIDE SEQUENCE [LARGE SCALE GENOMIC DNA]</scope>
    <source>
        <strain evidence="2">NRRL 1555(-)</strain>
    </source>
</reference>
<keyword evidence="2" id="KW-1185">Reference proteome</keyword>
<dbReference type="AlphaFoldDB" id="A0A162PF32"/>
<accession>A0A162PF32</accession>
<dbReference type="EMBL" id="KV441020">
    <property type="protein sequence ID" value="OAD65086.1"/>
    <property type="molecule type" value="Genomic_DNA"/>
</dbReference>
<gene>
    <name evidence="1" type="ORF">PHYBLDRAFT_176436</name>
</gene>
<evidence type="ECO:0000313" key="1">
    <source>
        <dbReference type="EMBL" id="OAD65086.1"/>
    </source>
</evidence>
<dbReference type="RefSeq" id="XP_018283126.1">
    <property type="nucleotide sequence ID" value="XM_018437773.1"/>
</dbReference>
<name>A0A162PF32_PHYB8</name>
<dbReference type="Proteomes" id="UP000077315">
    <property type="component" value="Unassembled WGS sequence"/>
</dbReference>
<proteinExistence type="predicted"/>
<dbReference type="VEuPathDB" id="FungiDB:PHYBLDRAFT_176436"/>
<dbReference type="InParanoid" id="A0A162PF32"/>
<dbReference type="GeneID" id="28998679"/>
<organism evidence="1 2">
    <name type="scientific">Phycomyces blakesleeanus (strain ATCC 8743b / DSM 1359 / FGSC 10004 / NBRC 33097 / NRRL 1555)</name>
    <dbReference type="NCBI Taxonomy" id="763407"/>
    <lineage>
        <taxon>Eukaryota</taxon>
        <taxon>Fungi</taxon>
        <taxon>Fungi incertae sedis</taxon>
        <taxon>Mucoromycota</taxon>
        <taxon>Mucoromycotina</taxon>
        <taxon>Mucoromycetes</taxon>
        <taxon>Mucorales</taxon>
        <taxon>Phycomycetaceae</taxon>
        <taxon>Phycomyces</taxon>
    </lineage>
</organism>
<sequence>MAEHGRQVVGGQGFPERRLWDEYQMSMGTVQIIIIFRVASHTVHSCGHWPLNLRLGGDSLEALIKHKCTRSINALPTRGVRCRRSCVGYTIQQLQRKTSGAAQILSVESASPTRLSLFAVSENIEDRIAIESIFRRRKRPKMEQSLSKNLLRTVFIQRACQTQERINVFTTVARHMTERNHYRRMLQDDLTVFGSE</sequence>
<feature type="non-terminal residue" evidence="1">
    <location>
        <position position="196"/>
    </location>
</feature>
<evidence type="ECO:0000313" key="2">
    <source>
        <dbReference type="Proteomes" id="UP000077315"/>
    </source>
</evidence>
<protein>
    <submittedName>
        <fullName evidence="1">Uncharacterized protein</fullName>
    </submittedName>
</protein>